<dbReference type="InterPro" id="IPR036236">
    <property type="entry name" value="Znf_C2H2_sf"/>
</dbReference>
<dbReference type="InterPro" id="IPR014898">
    <property type="entry name" value="Znf_C2H2_LYAR"/>
</dbReference>
<dbReference type="FunFam" id="3.30.1490.490:FF:000001">
    <property type="entry name" value="cell growth-regulating nucleolar protein-like"/>
    <property type="match status" value="1"/>
</dbReference>
<comment type="similarity">
    <text evidence="7">Belongs to the UPF0743 family.</text>
</comment>
<dbReference type="Gene3D" id="3.30.1490.490">
    <property type="match status" value="1"/>
</dbReference>
<dbReference type="PROSITE" id="PS51804">
    <property type="entry name" value="ZF_C2HC_LYAR"/>
    <property type="match status" value="2"/>
</dbReference>
<evidence type="ECO:0000256" key="3">
    <source>
        <dbReference type="ARBA" id="ARBA00022737"/>
    </source>
</evidence>
<feature type="domain" description="Zinc finger C2H2 LYAR-type" evidence="10">
    <location>
        <begin position="30"/>
        <end position="57"/>
    </location>
</feature>
<feature type="region of interest" description="Disordered" evidence="9">
    <location>
        <begin position="186"/>
        <end position="220"/>
    </location>
</feature>
<evidence type="ECO:0000256" key="2">
    <source>
        <dbReference type="ARBA" id="ARBA00022723"/>
    </source>
</evidence>
<feature type="region of interest" description="Disordered" evidence="9">
    <location>
        <begin position="250"/>
        <end position="355"/>
    </location>
</feature>
<evidence type="ECO:0000256" key="9">
    <source>
        <dbReference type="SAM" id="MobiDB-lite"/>
    </source>
</evidence>
<dbReference type="GO" id="GO:0000122">
    <property type="term" value="P:negative regulation of transcription by RNA polymerase II"/>
    <property type="evidence" value="ECO:0007669"/>
    <property type="project" value="TreeGrafter"/>
</dbReference>
<dbReference type="EMBL" id="JANBVO010000001">
    <property type="protein sequence ID" value="KAJ9157810.1"/>
    <property type="molecule type" value="Genomic_DNA"/>
</dbReference>
<evidence type="ECO:0000256" key="4">
    <source>
        <dbReference type="ARBA" id="ARBA00022771"/>
    </source>
</evidence>
<proteinExistence type="inferred from homology"/>
<accession>A0AA38W0Z2</accession>
<evidence type="ECO:0000256" key="8">
    <source>
        <dbReference type="PROSITE-ProRule" id="PRU01145"/>
    </source>
</evidence>
<dbReference type="AlphaFoldDB" id="A0AA38W0Z2"/>
<evidence type="ECO:0000313" key="12">
    <source>
        <dbReference type="Proteomes" id="UP001174694"/>
    </source>
</evidence>
<feature type="compositionally biased region" description="Basic residues" evidence="9">
    <location>
        <begin position="279"/>
        <end position="289"/>
    </location>
</feature>
<feature type="compositionally biased region" description="Basic and acidic residues" evidence="9">
    <location>
        <begin position="334"/>
        <end position="354"/>
    </location>
</feature>
<feature type="compositionally biased region" description="Basic residues" evidence="9">
    <location>
        <begin position="310"/>
        <end position="333"/>
    </location>
</feature>
<gene>
    <name evidence="11" type="ORF">NKR23_g79</name>
</gene>
<dbReference type="Proteomes" id="UP001174694">
    <property type="component" value="Unassembled WGS sequence"/>
</dbReference>
<reference evidence="11" key="1">
    <citation type="submission" date="2022-07" db="EMBL/GenBank/DDBJ databases">
        <title>Fungi with potential for degradation of polypropylene.</title>
        <authorList>
            <person name="Gostincar C."/>
        </authorList>
    </citation>
    <scope>NUCLEOTIDE SEQUENCE</scope>
    <source>
        <strain evidence="11">EXF-13308</strain>
    </source>
</reference>
<dbReference type="SUPFAM" id="SSF57667">
    <property type="entry name" value="beta-beta-alpha zinc fingers"/>
    <property type="match status" value="2"/>
</dbReference>
<dbReference type="InterPro" id="IPR039999">
    <property type="entry name" value="LYAR"/>
</dbReference>
<evidence type="ECO:0000256" key="6">
    <source>
        <dbReference type="ARBA" id="ARBA00023242"/>
    </source>
</evidence>
<comment type="caution">
    <text evidence="11">The sequence shown here is derived from an EMBL/GenBank/DDBJ whole genome shotgun (WGS) entry which is preliminary data.</text>
</comment>
<dbReference type="GO" id="GO:0006364">
    <property type="term" value="P:rRNA processing"/>
    <property type="evidence" value="ECO:0007669"/>
    <property type="project" value="TreeGrafter"/>
</dbReference>
<protein>
    <submittedName>
        <fullName evidence="11">LYAR-type C2HC zinc finger</fullName>
    </submittedName>
</protein>
<feature type="region of interest" description="Disordered" evidence="9">
    <location>
        <begin position="100"/>
        <end position="124"/>
    </location>
</feature>
<keyword evidence="6" id="KW-0539">Nucleus</keyword>
<dbReference type="PANTHER" id="PTHR13100">
    <property type="entry name" value="CELL GROWTH-REGULATING NUCLEOLAR PROTEIN LYAR"/>
    <property type="match status" value="1"/>
</dbReference>
<keyword evidence="4 8" id="KW-0863">Zinc-finger</keyword>
<keyword evidence="3" id="KW-0677">Repeat</keyword>
<evidence type="ECO:0000259" key="10">
    <source>
        <dbReference type="Pfam" id="PF08790"/>
    </source>
</evidence>
<dbReference type="GO" id="GO:0003677">
    <property type="term" value="F:DNA binding"/>
    <property type="evidence" value="ECO:0007669"/>
    <property type="project" value="InterPro"/>
</dbReference>
<feature type="compositionally biased region" description="Polar residues" evidence="9">
    <location>
        <begin position="295"/>
        <end position="307"/>
    </location>
</feature>
<name>A0AA38W0Z2_9PEZI</name>
<evidence type="ECO:0000256" key="5">
    <source>
        <dbReference type="ARBA" id="ARBA00022833"/>
    </source>
</evidence>
<sequence>MVSFSCEACGDVLTKKKLDPHRNRCRGATFTCIDCMVHFPGTEYRTHTSCMTEEQKYQGALYKNKKAKTTATSAPSSSDNMARTAYVEDAPEFEKYRVYDEDESKSTNGVPPHAPSPPPASDGVNVFDFLVASATPNASNLNLPQDQPAPAGESTELVRYDRNTNEYLDPSGYMVEDGEALVQYGTGPVPAGPSYETPAPKAERKKTKDSDREVKKDKKRKRLHLDIADQVMTDAPPVLHSGLTGGLNRLMSRPHVFPPSPDYSGSGGDGADTPASPLKKSKHGKHSKTNRAETIGNNLISMLTNGGSKSKTKKRKHSTSSTTKKHHHHHHHRDGKEPKLIEYRPDSKDGKEGESGTMVVYKPRADLFLSFVTKGPESERGCSMNKALKRFHRERDSAGNSLGKLMEEKELWRSLRMRRNDRGEIVLFCPS</sequence>
<keyword evidence="5" id="KW-0862">Zinc</keyword>
<evidence type="ECO:0000256" key="1">
    <source>
        <dbReference type="ARBA" id="ARBA00004123"/>
    </source>
</evidence>
<evidence type="ECO:0000256" key="7">
    <source>
        <dbReference type="ARBA" id="ARBA00061084"/>
    </source>
</evidence>
<dbReference type="PANTHER" id="PTHR13100:SF10">
    <property type="entry name" value="CELL GROWTH-REGULATING NUCLEOLAR PROTEIN"/>
    <property type="match status" value="1"/>
</dbReference>
<dbReference type="Pfam" id="PF08790">
    <property type="entry name" value="zf-LYAR"/>
    <property type="match status" value="1"/>
</dbReference>
<evidence type="ECO:0000313" key="11">
    <source>
        <dbReference type="EMBL" id="KAJ9157810.1"/>
    </source>
</evidence>
<keyword evidence="2" id="KW-0479">Metal-binding</keyword>
<dbReference type="GO" id="GO:0005730">
    <property type="term" value="C:nucleolus"/>
    <property type="evidence" value="ECO:0007669"/>
    <property type="project" value="TreeGrafter"/>
</dbReference>
<dbReference type="GO" id="GO:0008270">
    <property type="term" value="F:zinc ion binding"/>
    <property type="evidence" value="ECO:0007669"/>
    <property type="project" value="UniProtKB-KW"/>
</dbReference>
<keyword evidence="12" id="KW-1185">Reference proteome</keyword>
<organism evidence="11 12">
    <name type="scientific">Pleurostoma richardsiae</name>
    <dbReference type="NCBI Taxonomy" id="41990"/>
    <lineage>
        <taxon>Eukaryota</taxon>
        <taxon>Fungi</taxon>
        <taxon>Dikarya</taxon>
        <taxon>Ascomycota</taxon>
        <taxon>Pezizomycotina</taxon>
        <taxon>Sordariomycetes</taxon>
        <taxon>Sordariomycetidae</taxon>
        <taxon>Calosphaeriales</taxon>
        <taxon>Pleurostomataceae</taxon>
        <taxon>Pleurostoma</taxon>
    </lineage>
</organism>
<comment type="subcellular location">
    <subcellularLocation>
        <location evidence="1">Nucleus</location>
    </subcellularLocation>
</comment>
<feature type="compositionally biased region" description="Basic and acidic residues" evidence="9">
    <location>
        <begin position="206"/>
        <end position="216"/>
    </location>
</feature>